<evidence type="ECO:0000313" key="3">
    <source>
        <dbReference type="Proteomes" id="UP000838324"/>
    </source>
</evidence>
<dbReference type="Gene3D" id="3.40.710.10">
    <property type="entry name" value="DD-peptidase/beta-lactamase superfamily"/>
    <property type="match status" value="1"/>
</dbReference>
<dbReference type="InterPro" id="IPR012338">
    <property type="entry name" value="Beta-lactam/transpept-like"/>
</dbReference>
<gene>
    <name evidence="2" type="ORF">PAECIP111892_05185</name>
</gene>
<name>A0ABN8GZJ2_9BACL</name>
<dbReference type="Pfam" id="PF00144">
    <property type="entry name" value="Beta-lactamase"/>
    <property type="match status" value="1"/>
</dbReference>
<comment type="caution">
    <text evidence="2">The sequence shown here is derived from an EMBL/GenBank/DDBJ whole genome shotgun (WGS) entry which is preliminary data.</text>
</comment>
<reference evidence="2" key="1">
    <citation type="submission" date="2022-01" db="EMBL/GenBank/DDBJ databases">
        <authorList>
            <person name="Criscuolo A."/>
        </authorList>
    </citation>
    <scope>NUCLEOTIDE SEQUENCE</scope>
    <source>
        <strain evidence="2">CIP111892</strain>
    </source>
</reference>
<organism evidence="2 3">
    <name type="scientific">Paenibacillus auburnensis</name>
    <dbReference type="NCBI Taxonomy" id="2905649"/>
    <lineage>
        <taxon>Bacteria</taxon>
        <taxon>Bacillati</taxon>
        <taxon>Bacillota</taxon>
        <taxon>Bacilli</taxon>
        <taxon>Bacillales</taxon>
        <taxon>Paenibacillaceae</taxon>
        <taxon>Paenibacillus</taxon>
    </lineage>
</organism>
<sequence length="821" mass="92556">MGQRANLIIVREQAYELYYSHWCANTLPGDLFWGPEYALAFIERQTRVEESGPGWLDEAWAEGGALIDWEKRKLLFYGGEDILLDIPLRNLFLSLMGSIWQGWEITWAYEGILDLASYVGYSQETLLAEREAYTSDMTMAPASPREWVDLVASVKFAGEDLLLFPLAGELASYLLNGPAFINRINKSYGYRSLALSEWAGDFPAAGFHIDVTQKRIKIWHAKDFAAAQTRIQTEWPDWEIVDHYGDYESQVRETGGALKLQVADEHTLLNRLRTLLLKDSASNPVDTLTYFAQREAEGGKTVEINPYALKYDTYRLPGERKVELWDSAVSKLRMHNQQLLKGLPEAHGLSSRTLLDFFSQIEQSALAVNTFMLLQDGAVTAAFARAPYRLDPPQLLYSLSKSVTSIAAGIAIDEGLLTLADTVISFFPAKLPENISPNLARMTVHHLLSMNAGHHDNIYGAVAQEADWVRAFLAQEVPHEPGSHYVYSTHCTYMLSAIIEQVSGQSLVDFLQPRLFEPLEIPRPVWETCPLGIRAGGMGLSLSTESIAKFGQMLLNKGEYAGKRIVSEHYLALATSEQSDNRLSAPKDRTDSAQGYGYQFHLCRRGCYRGDGSFGQLCLVAPRENIVIAATAAFGSMQQLQTLLDLIYEYIIERLDRNEAYNHADTLELQGKLAAWTYPFPPVQPVPSPALYCGRKAYRLDDNPHGLREIVLEIEEKRLKVQLSYGDERDNVLPFSLTEMLHAHNVFYKDLSLHRQEVVTSAAWQDQHTLQLTLLYIETPYVVTYTIGFREEEIDVAFRINVSLNIPEYSTTGVFMHDKGS</sequence>
<dbReference type="Proteomes" id="UP000838324">
    <property type="component" value="Unassembled WGS sequence"/>
</dbReference>
<dbReference type="SUPFAM" id="SSF56601">
    <property type="entry name" value="beta-lactamase/transpeptidase-like"/>
    <property type="match status" value="1"/>
</dbReference>
<dbReference type="InterPro" id="IPR001466">
    <property type="entry name" value="Beta-lactam-related"/>
</dbReference>
<feature type="domain" description="Beta-lactamase-related" evidence="1">
    <location>
        <begin position="382"/>
        <end position="631"/>
    </location>
</feature>
<accession>A0ABN8GZJ2</accession>
<dbReference type="InterPro" id="IPR050789">
    <property type="entry name" value="Diverse_Enzym_Activities"/>
</dbReference>
<evidence type="ECO:0000259" key="1">
    <source>
        <dbReference type="Pfam" id="PF00144"/>
    </source>
</evidence>
<evidence type="ECO:0000313" key="2">
    <source>
        <dbReference type="EMBL" id="CAH1222714.1"/>
    </source>
</evidence>
<dbReference type="EMBL" id="CAKMMG010000012">
    <property type="protein sequence ID" value="CAH1222714.1"/>
    <property type="molecule type" value="Genomic_DNA"/>
</dbReference>
<dbReference type="PANTHER" id="PTHR43283:SF7">
    <property type="entry name" value="BETA-LACTAMASE-RELATED DOMAIN-CONTAINING PROTEIN"/>
    <property type="match status" value="1"/>
</dbReference>
<proteinExistence type="predicted"/>
<dbReference type="RefSeq" id="WP_236337052.1">
    <property type="nucleotide sequence ID" value="NZ_CAKMMG010000012.1"/>
</dbReference>
<dbReference type="PANTHER" id="PTHR43283">
    <property type="entry name" value="BETA-LACTAMASE-RELATED"/>
    <property type="match status" value="1"/>
</dbReference>
<protein>
    <recommendedName>
        <fullName evidence="1">Beta-lactamase-related domain-containing protein</fullName>
    </recommendedName>
</protein>
<keyword evidence="3" id="KW-1185">Reference proteome</keyword>